<evidence type="ECO:0000313" key="4">
    <source>
        <dbReference type="Proteomes" id="UP000318582"/>
    </source>
</evidence>
<reference evidence="3 4" key="1">
    <citation type="journal article" date="2019" name="Sci. Rep.">
        <title>Comparative genomics of chytrid fungi reveal insights into the obligate biotrophic and pathogenic lifestyle of Synchytrium endobioticum.</title>
        <authorList>
            <person name="van de Vossenberg B.T.L.H."/>
            <person name="Warris S."/>
            <person name="Nguyen H.D.T."/>
            <person name="van Gent-Pelzer M.P.E."/>
            <person name="Joly D.L."/>
            <person name="van de Geest H.C."/>
            <person name="Bonants P.J.M."/>
            <person name="Smith D.S."/>
            <person name="Levesque C.A."/>
            <person name="van der Lee T.A.J."/>
        </authorList>
    </citation>
    <scope>NUCLEOTIDE SEQUENCE [LARGE SCALE GENOMIC DNA]</scope>
    <source>
        <strain evidence="3 4">CBS 809.83</strain>
    </source>
</reference>
<comment type="similarity">
    <text evidence="1">Belongs to the short-chain dehydrogenases/reductases (SDR) family.</text>
</comment>
<dbReference type="Pfam" id="PF00106">
    <property type="entry name" value="adh_short"/>
    <property type="match status" value="1"/>
</dbReference>
<dbReference type="SUPFAM" id="SSF51735">
    <property type="entry name" value="NAD(P)-binding Rossmann-fold domains"/>
    <property type="match status" value="1"/>
</dbReference>
<dbReference type="InterPro" id="IPR002347">
    <property type="entry name" value="SDR_fam"/>
</dbReference>
<evidence type="ECO:0000256" key="2">
    <source>
        <dbReference type="ARBA" id="ARBA00023002"/>
    </source>
</evidence>
<dbReference type="PANTHER" id="PTHR24320:SF272">
    <property type="entry name" value="NAD(P)-BINDING ROSSMANN-FOLD SUPERFAMILY PROTEIN"/>
    <property type="match status" value="1"/>
</dbReference>
<keyword evidence="4" id="KW-1185">Reference proteome</keyword>
<accession>A0A507DYZ2</accession>
<proteinExistence type="inferred from homology"/>
<gene>
    <name evidence="3" type="ORF">PhCBS80983_g04571</name>
</gene>
<dbReference type="EMBL" id="QEAQ01000077">
    <property type="protein sequence ID" value="TPX56365.1"/>
    <property type="molecule type" value="Genomic_DNA"/>
</dbReference>
<dbReference type="AlphaFoldDB" id="A0A507DYZ2"/>
<protein>
    <submittedName>
        <fullName evidence="3">Uncharacterized protein</fullName>
    </submittedName>
</protein>
<dbReference type="CDD" id="cd05327">
    <property type="entry name" value="retinol-DH_like_SDR_c_like"/>
    <property type="match status" value="1"/>
</dbReference>
<dbReference type="InterPro" id="IPR036291">
    <property type="entry name" value="NAD(P)-bd_dom_sf"/>
</dbReference>
<dbReference type="STRING" id="109895.A0A507DYZ2"/>
<dbReference type="PANTHER" id="PTHR24320">
    <property type="entry name" value="RETINOL DEHYDROGENASE"/>
    <property type="match status" value="1"/>
</dbReference>
<name>A0A507DYZ2_9FUNG</name>
<evidence type="ECO:0000313" key="3">
    <source>
        <dbReference type="EMBL" id="TPX56365.1"/>
    </source>
</evidence>
<keyword evidence="2" id="KW-0560">Oxidoreductase</keyword>
<organism evidence="3 4">
    <name type="scientific">Powellomyces hirtus</name>
    <dbReference type="NCBI Taxonomy" id="109895"/>
    <lineage>
        <taxon>Eukaryota</taxon>
        <taxon>Fungi</taxon>
        <taxon>Fungi incertae sedis</taxon>
        <taxon>Chytridiomycota</taxon>
        <taxon>Chytridiomycota incertae sedis</taxon>
        <taxon>Chytridiomycetes</taxon>
        <taxon>Spizellomycetales</taxon>
        <taxon>Powellomycetaceae</taxon>
        <taxon>Powellomyces</taxon>
    </lineage>
</organism>
<dbReference type="Gene3D" id="3.40.50.720">
    <property type="entry name" value="NAD(P)-binding Rossmann-like Domain"/>
    <property type="match status" value="1"/>
</dbReference>
<dbReference type="PRINTS" id="PR00081">
    <property type="entry name" value="GDHRDH"/>
</dbReference>
<dbReference type="Proteomes" id="UP000318582">
    <property type="component" value="Unassembled WGS sequence"/>
</dbReference>
<sequence length="344" mass="37201">MSTLSTAKYAAAHLTTSGPGDARPTALQIIHDQGLVNQLCDKTIFITGAASGLGIETARALHATGARLYFGVRDTAKGELVADEIRKEGRGAAVDVVELHLDSLESVRKCAEQFLKKSGGKLNVLIANAGVMACPQGKTKEGFETQFGTNHLGHFLLFQLLKDALLSSSTPAFNSRVVAVSSMGHRSSPILFDDYNFEKTAYAPWTAYGQSKTANIYFANEIDRRYGSRGLHATSLHPGGIATPLQRHLDSSFMEMMESPKVRATMKSPEQGAATTVWAAVGKDWEGTGGKYLGDVNVGKRHETEKGMADQCGYAPWAYDQEAELKLWNLSNKLVGIQESRANC</sequence>
<evidence type="ECO:0000256" key="1">
    <source>
        <dbReference type="ARBA" id="ARBA00006484"/>
    </source>
</evidence>
<comment type="caution">
    <text evidence="3">The sequence shown here is derived from an EMBL/GenBank/DDBJ whole genome shotgun (WGS) entry which is preliminary data.</text>
</comment>
<dbReference type="GO" id="GO:0016491">
    <property type="term" value="F:oxidoreductase activity"/>
    <property type="evidence" value="ECO:0007669"/>
    <property type="project" value="UniProtKB-KW"/>
</dbReference>